<keyword evidence="4" id="KW-1185">Reference proteome</keyword>
<evidence type="ECO:0000313" key="4">
    <source>
        <dbReference type="Proteomes" id="UP001140172"/>
    </source>
</evidence>
<dbReference type="InterPro" id="IPR040976">
    <property type="entry name" value="Pkinase_fungal"/>
</dbReference>
<feature type="compositionally biased region" description="Polar residues" evidence="1">
    <location>
        <begin position="64"/>
        <end position="74"/>
    </location>
</feature>
<dbReference type="Pfam" id="PF17667">
    <property type="entry name" value="Pkinase_fungal"/>
    <property type="match status" value="1"/>
</dbReference>
<dbReference type="EMBL" id="JANBUM010000075">
    <property type="protein sequence ID" value="KAJ2786024.1"/>
    <property type="molecule type" value="Genomic_DNA"/>
</dbReference>
<feature type="compositionally biased region" description="Polar residues" evidence="1">
    <location>
        <begin position="82"/>
        <end position="105"/>
    </location>
</feature>
<dbReference type="InterPro" id="IPR011009">
    <property type="entry name" value="Kinase-like_dom_sf"/>
</dbReference>
<feature type="compositionally biased region" description="Polar residues" evidence="1">
    <location>
        <begin position="120"/>
        <end position="147"/>
    </location>
</feature>
<evidence type="ECO:0000259" key="2">
    <source>
        <dbReference type="Pfam" id="PF17667"/>
    </source>
</evidence>
<dbReference type="AlphaFoldDB" id="A0A9W8HHK7"/>
<feature type="region of interest" description="Disordered" evidence="1">
    <location>
        <begin position="1"/>
        <end position="51"/>
    </location>
</feature>
<sequence length="866" mass="96696">MTRYYLRNRKPYDSKELASVNEADEDTDSVMNEADERTGLVTSEADERTGSVLDGAYELTGLSITEDSEATGSAFTMPGTPVTGNKRSAAGRQSTDSIGLSPINQKRQKMDHPDTDDSQSPEQSHPATYSSTAGTTPHTNRTFSSRSAAAKGRSHTDTKNENAKQAIDNMESYLTEDVAELEALARPVSAQQRRQAKEDIDAIVIALESDIQCCPKAASKKDMALFKWLAGKTSKADLSAAREKDIYPLFSQFVLNVATQLKKKRSSGLQRVIRSNQNYDVKIESSESSTRPDIILECADLDSDLLDFTASTQKTSLIKSTKERAKNPRSKGQFSFKKIFAVVEAKLVSSDMEVRKANIQLFQYTREVYQKQLDRRNMWGATLCGNTVRVIFFGPDYALSSAGMDLLSASGRRGFVEYLVNWSFCERRCLGYDPTFEWMPEQNCWKISVPELSTNKRGTSAYSTQTYYARKVALSAEHMFGRLTRCLLARKDPPANDEDLQTANCEFFIKDAWVESTANAAKDTRDEITHLQTISRALEGDSRVSGMYPNIVAGGRVQFSRGRFGVEEDTTASVLRSMYSALTDKDKPIAKHRIPFRAHKRIVTEPVAMPLRTLTSGHEVIIVIADAMRCHGAIYDATKILHRDMSMGNIMYTRNRDGTGLKGILIDFDHAIIVGNDSEIGHKERTGTGPFMSVNNLEKNTNPRTRLDDCESIIYILCWIATYGLSKVNNGENPKLGLNPPIQTWNTGEWSEIARHKRKHLHSEDAIEGITDDFHKGLDGYGAIRDLVIKLRSSLIEHGKGNPCTGSKLLVEAGDPYQEEQPPKIRSDPFKARVPLADDIYQAMQATLDEYAEKSKQFLRNQGREV</sequence>
<dbReference type="Proteomes" id="UP001140172">
    <property type="component" value="Unassembled WGS sequence"/>
</dbReference>
<evidence type="ECO:0000313" key="3">
    <source>
        <dbReference type="EMBL" id="KAJ2786024.1"/>
    </source>
</evidence>
<feature type="region of interest" description="Disordered" evidence="1">
    <location>
        <begin position="64"/>
        <end position="164"/>
    </location>
</feature>
<dbReference type="PANTHER" id="PTHR38248:SF2">
    <property type="entry name" value="FUNK1 11"/>
    <property type="match status" value="1"/>
</dbReference>
<dbReference type="PANTHER" id="PTHR38248">
    <property type="entry name" value="FUNK1 6"/>
    <property type="match status" value="1"/>
</dbReference>
<accession>A0A9W8HHK7</accession>
<reference evidence="3" key="1">
    <citation type="submission" date="2022-07" db="EMBL/GenBank/DDBJ databases">
        <title>Phylogenomic reconstructions and comparative analyses of Kickxellomycotina fungi.</title>
        <authorList>
            <person name="Reynolds N.K."/>
            <person name="Stajich J.E."/>
            <person name="Barry K."/>
            <person name="Grigoriev I.V."/>
            <person name="Crous P."/>
            <person name="Smith M.E."/>
        </authorList>
    </citation>
    <scope>NUCLEOTIDE SEQUENCE</scope>
    <source>
        <strain evidence="3">BCRC 34489</strain>
    </source>
</reference>
<dbReference type="SUPFAM" id="SSF56112">
    <property type="entry name" value="Protein kinase-like (PK-like)"/>
    <property type="match status" value="1"/>
</dbReference>
<organism evidence="3 4">
    <name type="scientific">Coemansia interrupta</name>
    <dbReference type="NCBI Taxonomy" id="1126814"/>
    <lineage>
        <taxon>Eukaryota</taxon>
        <taxon>Fungi</taxon>
        <taxon>Fungi incertae sedis</taxon>
        <taxon>Zoopagomycota</taxon>
        <taxon>Kickxellomycotina</taxon>
        <taxon>Kickxellomycetes</taxon>
        <taxon>Kickxellales</taxon>
        <taxon>Kickxellaceae</taxon>
        <taxon>Coemansia</taxon>
    </lineage>
</organism>
<dbReference type="Gene3D" id="1.10.510.10">
    <property type="entry name" value="Transferase(Phosphotransferase) domain 1"/>
    <property type="match status" value="1"/>
</dbReference>
<proteinExistence type="predicted"/>
<dbReference type="OrthoDB" id="5584477at2759"/>
<comment type="caution">
    <text evidence="3">The sequence shown here is derived from an EMBL/GenBank/DDBJ whole genome shotgun (WGS) entry which is preliminary data.</text>
</comment>
<feature type="domain" description="Fungal-type protein kinase" evidence="2">
    <location>
        <begin position="323"/>
        <end position="720"/>
    </location>
</feature>
<name>A0A9W8HHK7_9FUNG</name>
<gene>
    <name evidence="3" type="ORF">GGI15_001732</name>
</gene>
<protein>
    <recommendedName>
        <fullName evidence="2">Fungal-type protein kinase domain-containing protein</fullName>
    </recommendedName>
</protein>
<evidence type="ECO:0000256" key="1">
    <source>
        <dbReference type="SAM" id="MobiDB-lite"/>
    </source>
</evidence>